<comment type="caution">
    <text evidence="1">The sequence shown here is derived from an EMBL/GenBank/DDBJ whole genome shotgun (WGS) entry which is preliminary data.</text>
</comment>
<name>A0AAW3MNB0_9BURK</name>
<dbReference type="Proteomes" id="UP000056453">
    <property type="component" value="Unassembled WGS sequence"/>
</dbReference>
<accession>A0AAW3MNB0</accession>
<proteinExistence type="predicted"/>
<dbReference type="RefSeq" id="WP_059809033.1">
    <property type="nucleotide sequence ID" value="NZ_LPBJ01000106.1"/>
</dbReference>
<evidence type="ECO:0000313" key="1">
    <source>
        <dbReference type="EMBL" id="KVP86980.1"/>
    </source>
</evidence>
<protein>
    <recommendedName>
        <fullName evidence="3">Transposase</fullName>
    </recommendedName>
</protein>
<gene>
    <name evidence="1" type="ORF">WJ96_21355</name>
</gene>
<dbReference type="AlphaFoldDB" id="A0AAW3MNB0"/>
<evidence type="ECO:0000313" key="2">
    <source>
        <dbReference type="Proteomes" id="UP000056453"/>
    </source>
</evidence>
<reference evidence="1 2" key="1">
    <citation type="submission" date="2015-11" db="EMBL/GenBank/DDBJ databases">
        <title>Expanding the genomic diversity of Burkholderia species for the development of highly accurate diagnostics.</title>
        <authorList>
            <person name="Sahl J."/>
            <person name="Keim P."/>
            <person name="Wagner D."/>
        </authorList>
    </citation>
    <scope>NUCLEOTIDE SEQUENCE [LARGE SCALE GENOMIC DNA]</scope>
    <source>
        <strain evidence="1 2">MSMB1808WGS</strain>
    </source>
</reference>
<dbReference type="EMBL" id="LPBJ01000106">
    <property type="protein sequence ID" value="KVP86980.1"/>
    <property type="molecule type" value="Genomic_DNA"/>
</dbReference>
<keyword evidence="2" id="KW-1185">Reference proteome</keyword>
<organism evidence="1 2">
    <name type="scientific">Burkholderia ubonensis</name>
    <dbReference type="NCBI Taxonomy" id="101571"/>
    <lineage>
        <taxon>Bacteria</taxon>
        <taxon>Pseudomonadati</taxon>
        <taxon>Pseudomonadota</taxon>
        <taxon>Betaproteobacteria</taxon>
        <taxon>Burkholderiales</taxon>
        <taxon>Burkholderiaceae</taxon>
        <taxon>Burkholderia</taxon>
        <taxon>Burkholderia cepacia complex</taxon>
    </lineage>
</organism>
<sequence length="65" mass="7570">MTYEDEIWLVVELDEWATVSGISAMRKHGRLCALHAFLELWLVCDARWQIAAFCFEHEEIDDANA</sequence>
<evidence type="ECO:0008006" key="3">
    <source>
        <dbReference type="Google" id="ProtNLM"/>
    </source>
</evidence>